<gene>
    <name evidence="2" type="ORF">WA026_023811</name>
</gene>
<name>A0AAW1UJM1_9CUCU</name>
<protein>
    <submittedName>
        <fullName evidence="2">Uncharacterized protein</fullName>
    </submittedName>
</protein>
<organism evidence="2 3">
    <name type="scientific">Henosepilachna vigintioctopunctata</name>
    <dbReference type="NCBI Taxonomy" id="420089"/>
    <lineage>
        <taxon>Eukaryota</taxon>
        <taxon>Metazoa</taxon>
        <taxon>Ecdysozoa</taxon>
        <taxon>Arthropoda</taxon>
        <taxon>Hexapoda</taxon>
        <taxon>Insecta</taxon>
        <taxon>Pterygota</taxon>
        <taxon>Neoptera</taxon>
        <taxon>Endopterygota</taxon>
        <taxon>Coleoptera</taxon>
        <taxon>Polyphaga</taxon>
        <taxon>Cucujiformia</taxon>
        <taxon>Coccinelloidea</taxon>
        <taxon>Coccinellidae</taxon>
        <taxon>Epilachninae</taxon>
        <taxon>Epilachnini</taxon>
        <taxon>Henosepilachna</taxon>
    </lineage>
</organism>
<comment type="caution">
    <text evidence="2">The sequence shown here is derived from an EMBL/GenBank/DDBJ whole genome shotgun (WGS) entry which is preliminary data.</text>
</comment>
<evidence type="ECO:0000313" key="3">
    <source>
        <dbReference type="Proteomes" id="UP001431783"/>
    </source>
</evidence>
<keyword evidence="3" id="KW-1185">Reference proteome</keyword>
<sequence length="177" mass="19622">MEEEAKLKCTFCEKSHDKLLLFTEEIFKKCKIVLQHRVTHNLKFKDVVLPKDLYDNGYHRECYENFTALPKKYYSAIPEKSKNSKNKSLPSIVDKPFAASTSSLPCNTSTNSDPFTASTSSEQNNSTAPDSDLLSNSISASAIPEPIVISEPNVDESIEFESVEPVSCNSEDSCVAG</sequence>
<dbReference type="Proteomes" id="UP001431783">
    <property type="component" value="Unassembled WGS sequence"/>
</dbReference>
<reference evidence="2 3" key="1">
    <citation type="submission" date="2023-03" db="EMBL/GenBank/DDBJ databases">
        <title>Genome insight into feeding habits of ladybird beetles.</title>
        <authorList>
            <person name="Li H.-S."/>
            <person name="Huang Y.-H."/>
            <person name="Pang H."/>
        </authorList>
    </citation>
    <scope>NUCLEOTIDE SEQUENCE [LARGE SCALE GENOMIC DNA]</scope>
    <source>
        <strain evidence="2">SYSU_2023b</strain>
        <tissue evidence="2">Whole body</tissue>
    </source>
</reference>
<dbReference type="EMBL" id="JARQZJ010000089">
    <property type="protein sequence ID" value="KAK9882923.1"/>
    <property type="molecule type" value="Genomic_DNA"/>
</dbReference>
<dbReference type="AlphaFoldDB" id="A0AAW1UJM1"/>
<accession>A0AAW1UJM1</accession>
<proteinExistence type="predicted"/>
<evidence type="ECO:0000256" key="1">
    <source>
        <dbReference type="SAM" id="MobiDB-lite"/>
    </source>
</evidence>
<evidence type="ECO:0000313" key="2">
    <source>
        <dbReference type="EMBL" id="KAK9882923.1"/>
    </source>
</evidence>
<feature type="region of interest" description="Disordered" evidence="1">
    <location>
        <begin position="98"/>
        <end position="136"/>
    </location>
</feature>
<feature type="compositionally biased region" description="Polar residues" evidence="1">
    <location>
        <begin position="99"/>
        <end position="136"/>
    </location>
</feature>